<feature type="non-terminal residue" evidence="2">
    <location>
        <position position="1"/>
    </location>
</feature>
<dbReference type="InterPro" id="IPR003615">
    <property type="entry name" value="HNH_nuc"/>
</dbReference>
<dbReference type="SMART" id="SM00507">
    <property type="entry name" value="HNHc"/>
    <property type="match status" value="1"/>
</dbReference>
<proteinExistence type="predicted"/>
<dbReference type="PROSITE" id="PS00028">
    <property type="entry name" value="ZINC_FINGER_C2H2_1"/>
    <property type="match status" value="1"/>
</dbReference>
<gene>
    <name evidence="2" type="ORF">S01H4_16611</name>
</gene>
<sequence length="125" mass="15259">HYYAKRCKSCASKYRYLNHPERHPSFVHGNSRAIYPPEFNYKLKVKIRKRDNYQCQKCNMTEEEHWAIYSYCLVIHHIDYNKENCKEDNLITLCSSCNLRANANRDYWETYFKQKIGFINEYQKV</sequence>
<dbReference type="InterPro" id="IPR013087">
    <property type="entry name" value="Znf_C2H2_type"/>
</dbReference>
<evidence type="ECO:0000259" key="1">
    <source>
        <dbReference type="PROSITE" id="PS00028"/>
    </source>
</evidence>
<dbReference type="EMBL" id="BART01007290">
    <property type="protein sequence ID" value="GAG55792.1"/>
    <property type="molecule type" value="Genomic_DNA"/>
</dbReference>
<dbReference type="CDD" id="cd00085">
    <property type="entry name" value="HNHc"/>
    <property type="match status" value="1"/>
</dbReference>
<feature type="domain" description="C2H2-type" evidence="1">
    <location>
        <begin position="7"/>
        <end position="28"/>
    </location>
</feature>
<dbReference type="AlphaFoldDB" id="X0ZC46"/>
<organism evidence="2">
    <name type="scientific">marine sediment metagenome</name>
    <dbReference type="NCBI Taxonomy" id="412755"/>
    <lineage>
        <taxon>unclassified sequences</taxon>
        <taxon>metagenomes</taxon>
        <taxon>ecological metagenomes</taxon>
    </lineage>
</organism>
<name>X0ZC46_9ZZZZ</name>
<accession>X0ZC46</accession>
<reference evidence="2" key="1">
    <citation type="journal article" date="2014" name="Front. Microbiol.">
        <title>High frequency of phylogenetically diverse reductive dehalogenase-homologous genes in deep subseafloor sedimentary metagenomes.</title>
        <authorList>
            <person name="Kawai M."/>
            <person name="Futagami T."/>
            <person name="Toyoda A."/>
            <person name="Takaki Y."/>
            <person name="Nishi S."/>
            <person name="Hori S."/>
            <person name="Arai W."/>
            <person name="Tsubouchi T."/>
            <person name="Morono Y."/>
            <person name="Uchiyama I."/>
            <person name="Ito T."/>
            <person name="Fujiyama A."/>
            <person name="Inagaki F."/>
            <person name="Takami H."/>
        </authorList>
    </citation>
    <scope>NUCLEOTIDE SEQUENCE</scope>
    <source>
        <strain evidence="2">Expedition CK06-06</strain>
    </source>
</reference>
<protein>
    <recommendedName>
        <fullName evidence="1">C2H2-type domain-containing protein</fullName>
    </recommendedName>
</protein>
<comment type="caution">
    <text evidence="2">The sequence shown here is derived from an EMBL/GenBank/DDBJ whole genome shotgun (WGS) entry which is preliminary data.</text>
</comment>
<evidence type="ECO:0000313" key="2">
    <source>
        <dbReference type="EMBL" id="GAG55792.1"/>
    </source>
</evidence>